<evidence type="ECO:0000313" key="1">
    <source>
        <dbReference type="EMBL" id="VAW43490.1"/>
    </source>
</evidence>
<dbReference type="InterPro" id="IPR003615">
    <property type="entry name" value="HNH_nuc"/>
</dbReference>
<evidence type="ECO:0008006" key="2">
    <source>
        <dbReference type="Google" id="ProtNLM"/>
    </source>
</evidence>
<gene>
    <name evidence="1" type="ORF">MNBD_CHLOROFLEXI01-2380</name>
</gene>
<accession>A0A3B0VSW6</accession>
<name>A0A3B0VSW6_9ZZZZ</name>
<organism evidence="1">
    <name type="scientific">hydrothermal vent metagenome</name>
    <dbReference type="NCBI Taxonomy" id="652676"/>
    <lineage>
        <taxon>unclassified sequences</taxon>
        <taxon>metagenomes</taxon>
        <taxon>ecological metagenomes</taxon>
    </lineage>
</organism>
<reference evidence="1" key="1">
    <citation type="submission" date="2018-06" db="EMBL/GenBank/DDBJ databases">
        <authorList>
            <person name="Zhirakovskaya E."/>
        </authorList>
    </citation>
    <scope>NUCLEOTIDE SEQUENCE</scope>
</reference>
<dbReference type="EMBL" id="UOEU01001093">
    <property type="protein sequence ID" value="VAW43490.1"/>
    <property type="molecule type" value="Genomic_DNA"/>
</dbReference>
<proteinExistence type="predicted"/>
<dbReference type="CDD" id="cd00085">
    <property type="entry name" value="HNHc"/>
    <property type="match status" value="1"/>
</dbReference>
<sequence>MRFSTAHRHYFSAKDGAYSRVTEREFFDSQITLSDAEAELAVNYFGTTILVGNVGVDKEQAKKPFKLYKKNEFIYLNLVFPKLGKNELRLYISKRAGFKPPADHVWFLILDKSDVLNIGSMLETEWRRLGQDDKGDVDYQLAIEQNILVGSDLERGEIKTITLGERKTYYRDPRIARARFELAKYKCEFDSSHTTFPSTKGHPFVEAHHFIGISLQERFTTPLDTMNNVFALCPTCHKAIHYARIDYRSEVVSVLFRQRPFLATKYALTLDQALQFYNCDDLQF</sequence>
<dbReference type="AlphaFoldDB" id="A0A3B0VSW6"/>
<protein>
    <recommendedName>
        <fullName evidence="2">HNH domain-containing protein</fullName>
    </recommendedName>
</protein>